<keyword evidence="1" id="KW-0378">Hydrolase</keyword>
<comment type="caution">
    <text evidence="1">The sequence shown here is derived from an EMBL/GenBank/DDBJ whole genome shotgun (WGS) entry which is preliminary data.</text>
</comment>
<dbReference type="AlphaFoldDB" id="A0AAD7VDP8"/>
<dbReference type="GO" id="GO:0004519">
    <property type="term" value="F:endonuclease activity"/>
    <property type="evidence" value="ECO:0007669"/>
    <property type="project" value="UniProtKB-KW"/>
</dbReference>
<dbReference type="PANTHER" id="PTHR33710">
    <property type="entry name" value="BNAC02G09200D PROTEIN"/>
    <property type="match status" value="1"/>
</dbReference>
<keyword evidence="1" id="KW-0255">Endonuclease</keyword>
<dbReference type="PANTHER" id="PTHR33710:SF77">
    <property type="entry name" value="DNASE I-LIKE SUPERFAMILY PROTEIN"/>
    <property type="match status" value="1"/>
</dbReference>
<keyword evidence="1" id="KW-0540">Nuclease</keyword>
<dbReference type="KEGG" id="qsa:O6P43_009735"/>
<dbReference type="SUPFAM" id="SSF56219">
    <property type="entry name" value="DNase I-like"/>
    <property type="match status" value="1"/>
</dbReference>
<dbReference type="InterPro" id="IPR036691">
    <property type="entry name" value="Endo/exonu/phosph_ase_sf"/>
</dbReference>
<evidence type="ECO:0000313" key="1">
    <source>
        <dbReference type="EMBL" id="KAJ7971755.1"/>
    </source>
</evidence>
<reference evidence="1" key="1">
    <citation type="journal article" date="2023" name="Science">
        <title>Elucidation of the pathway for biosynthesis of saponin adjuvants from the soapbark tree.</title>
        <authorList>
            <person name="Reed J."/>
            <person name="Orme A."/>
            <person name="El-Demerdash A."/>
            <person name="Owen C."/>
            <person name="Martin L.B.B."/>
            <person name="Misra R.C."/>
            <person name="Kikuchi S."/>
            <person name="Rejzek M."/>
            <person name="Martin A.C."/>
            <person name="Harkess A."/>
            <person name="Leebens-Mack J."/>
            <person name="Louveau T."/>
            <person name="Stephenson M.J."/>
            <person name="Osbourn A."/>
        </authorList>
    </citation>
    <scope>NUCLEOTIDE SEQUENCE</scope>
    <source>
        <strain evidence="1">S10</strain>
    </source>
</reference>
<protein>
    <submittedName>
        <fullName evidence="1">Endonuclease/exonuclease/phosphatase</fullName>
    </submittedName>
</protein>
<dbReference type="Gene3D" id="3.60.10.10">
    <property type="entry name" value="Endonuclease/exonuclease/phosphatase"/>
    <property type="match status" value="1"/>
</dbReference>
<dbReference type="EMBL" id="JARAOO010000004">
    <property type="protein sequence ID" value="KAJ7971755.1"/>
    <property type="molecule type" value="Genomic_DNA"/>
</dbReference>
<accession>A0AAD7VDP8</accession>
<sequence length="280" mass="31342">MFPGDSQTPFFIPQSTPIMDTPVFQPQVNKVLPSDSAISNVVVDAHVLEPQSSYAFRKNRNVKLRPQSNIKINMKNIQKFKSPLQSVPAGKSKTLSLLSKTENLDAARFVAQLVMNERQKWMPTSIPAKVLYKVLSDITNSISVFTLEPQPKHPDPCDVINVLISDTTGFDLVLSAVSAKPSLAGKHVLWNFLDGCGFYASHPWLLLGDFNNTVFAGKRSNPLVVDSTNHVLSWINRNCLIDLGFPGPKFTWTNGRKGRALIRKRLDKVLCNSDWRVHFE</sequence>
<name>A0AAD7VDP8_QUISA</name>
<dbReference type="Proteomes" id="UP001163823">
    <property type="component" value="Chromosome 4"/>
</dbReference>
<gene>
    <name evidence="1" type="ORF">O6P43_009735</name>
</gene>
<organism evidence="1 2">
    <name type="scientific">Quillaja saponaria</name>
    <name type="common">Soap bark tree</name>
    <dbReference type="NCBI Taxonomy" id="32244"/>
    <lineage>
        <taxon>Eukaryota</taxon>
        <taxon>Viridiplantae</taxon>
        <taxon>Streptophyta</taxon>
        <taxon>Embryophyta</taxon>
        <taxon>Tracheophyta</taxon>
        <taxon>Spermatophyta</taxon>
        <taxon>Magnoliopsida</taxon>
        <taxon>eudicotyledons</taxon>
        <taxon>Gunneridae</taxon>
        <taxon>Pentapetalae</taxon>
        <taxon>rosids</taxon>
        <taxon>fabids</taxon>
        <taxon>Fabales</taxon>
        <taxon>Quillajaceae</taxon>
        <taxon>Quillaja</taxon>
    </lineage>
</organism>
<evidence type="ECO:0000313" key="2">
    <source>
        <dbReference type="Proteomes" id="UP001163823"/>
    </source>
</evidence>
<keyword evidence="2" id="KW-1185">Reference proteome</keyword>
<proteinExistence type="predicted"/>